<evidence type="ECO:0000256" key="4">
    <source>
        <dbReference type="ARBA" id="ARBA00023315"/>
    </source>
</evidence>
<dbReference type="InterPro" id="IPR001451">
    <property type="entry name" value="Hexapep"/>
</dbReference>
<dbReference type="SUPFAM" id="SSF51161">
    <property type="entry name" value="Trimeric LpxA-like enzymes"/>
    <property type="match status" value="1"/>
</dbReference>
<evidence type="ECO:0008006" key="7">
    <source>
        <dbReference type="Google" id="ProtNLM"/>
    </source>
</evidence>
<evidence type="ECO:0000313" key="6">
    <source>
        <dbReference type="Proteomes" id="UP000245081"/>
    </source>
</evidence>
<comment type="caution">
    <text evidence="5">The sequence shown here is derived from an EMBL/GenBank/DDBJ whole genome shotgun (WGS) entry which is preliminary data.</text>
</comment>
<dbReference type="PROSITE" id="PS00101">
    <property type="entry name" value="HEXAPEP_TRANSFERASES"/>
    <property type="match status" value="1"/>
</dbReference>
<dbReference type="InterPro" id="IPR018357">
    <property type="entry name" value="Hexapep_transf_CS"/>
</dbReference>
<gene>
    <name evidence="5" type="ORF">NMK_2588</name>
</gene>
<accession>A0A2R5F9W5</accession>
<evidence type="ECO:0000256" key="1">
    <source>
        <dbReference type="ARBA" id="ARBA00007274"/>
    </source>
</evidence>
<dbReference type="CDD" id="cd03349">
    <property type="entry name" value="LbH_XAT"/>
    <property type="match status" value="1"/>
</dbReference>
<keyword evidence="2" id="KW-0808">Transferase</keyword>
<comment type="similarity">
    <text evidence="1">Belongs to the transferase hexapeptide repeat family.</text>
</comment>
<name>A0A2R5F9W5_9PROT</name>
<dbReference type="Pfam" id="PF00132">
    <property type="entry name" value="Hexapep"/>
    <property type="match status" value="1"/>
</dbReference>
<dbReference type="PANTHER" id="PTHR43300">
    <property type="entry name" value="ACETYLTRANSFERASE"/>
    <property type="match status" value="1"/>
</dbReference>
<dbReference type="InterPro" id="IPR011004">
    <property type="entry name" value="Trimer_LpxA-like_sf"/>
</dbReference>
<protein>
    <recommendedName>
        <fullName evidence="7">Acetyltransferase</fullName>
    </recommendedName>
</protein>
<evidence type="ECO:0000313" key="5">
    <source>
        <dbReference type="EMBL" id="GBG14987.1"/>
    </source>
</evidence>
<reference evidence="5 6" key="1">
    <citation type="journal article" date="2018" name="Environ. Microbiol.">
        <title>Isolation and genomic characterization of Novimethylophilus kurashikiensis gen. nov. sp. nov., a new lanthanide-dependent methylotrophic species of Methylophilaceae.</title>
        <authorList>
            <person name="Lv H."/>
            <person name="Sahin N."/>
            <person name="Tani A."/>
        </authorList>
    </citation>
    <scope>NUCLEOTIDE SEQUENCE [LARGE SCALE GENOMIC DNA]</scope>
    <source>
        <strain evidence="5 6">La2-4</strain>
    </source>
</reference>
<dbReference type="Proteomes" id="UP000245081">
    <property type="component" value="Unassembled WGS sequence"/>
</dbReference>
<dbReference type="Gene3D" id="2.160.10.10">
    <property type="entry name" value="Hexapeptide repeat proteins"/>
    <property type="match status" value="1"/>
</dbReference>
<proteinExistence type="inferred from homology"/>
<dbReference type="RefSeq" id="WP_227871480.1">
    <property type="nucleotide sequence ID" value="NZ_BDOQ01000013.1"/>
</dbReference>
<dbReference type="PANTHER" id="PTHR43300:SF11">
    <property type="entry name" value="ACETYLTRANSFERASE RV3034C-RELATED"/>
    <property type="match status" value="1"/>
</dbReference>
<dbReference type="AlphaFoldDB" id="A0A2R5F9W5"/>
<keyword evidence="3" id="KW-0677">Repeat</keyword>
<evidence type="ECO:0000256" key="2">
    <source>
        <dbReference type="ARBA" id="ARBA00022679"/>
    </source>
</evidence>
<keyword evidence="6" id="KW-1185">Reference proteome</keyword>
<dbReference type="GO" id="GO:0016746">
    <property type="term" value="F:acyltransferase activity"/>
    <property type="evidence" value="ECO:0007669"/>
    <property type="project" value="UniProtKB-KW"/>
</dbReference>
<evidence type="ECO:0000256" key="3">
    <source>
        <dbReference type="ARBA" id="ARBA00022737"/>
    </source>
</evidence>
<dbReference type="EMBL" id="BDOQ01000013">
    <property type="protein sequence ID" value="GBG14987.1"/>
    <property type="molecule type" value="Genomic_DNA"/>
</dbReference>
<sequence length="242" mass="26904">MSEAFDRFEWMLWRRRRLSKELPRFWASIRSYASPDCRFAGYNRIYQGSTLRAVSLGRMSYVSEGSRVGFTDIGAFSSIGPNVLLGGLGKHPVDRLSTHPAFYSTRLQAGMSFARSDSEDELPRSTVGSDVWIGAGAIVLDGLTVGHGAIVAAGAVVVKDVAPYSIVGGVPARPIRDRFDERTIEALLSWRWWDLNMHQLDVIAHRFMTREWSPEAILEAINELDAADLRQLAAMQLAKVSS</sequence>
<keyword evidence="4" id="KW-0012">Acyltransferase</keyword>
<organism evidence="5 6">
    <name type="scientific">Novimethylophilus kurashikiensis</name>
    <dbReference type="NCBI Taxonomy" id="1825523"/>
    <lineage>
        <taxon>Bacteria</taxon>
        <taxon>Pseudomonadati</taxon>
        <taxon>Pseudomonadota</taxon>
        <taxon>Betaproteobacteria</taxon>
        <taxon>Nitrosomonadales</taxon>
        <taxon>Methylophilaceae</taxon>
        <taxon>Novimethylophilus</taxon>
    </lineage>
</organism>
<dbReference type="InterPro" id="IPR050179">
    <property type="entry name" value="Trans_hexapeptide_repeat"/>
</dbReference>